<accession>M2M3C3</accession>
<gene>
    <name evidence="2" type="ORF">BAUCODRAFT_571387</name>
</gene>
<feature type="compositionally biased region" description="Polar residues" evidence="1">
    <location>
        <begin position="1"/>
        <end position="10"/>
    </location>
</feature>
<name>M2M3C3_BAUPA</name>
<organism evidence="2 3">
    <name type="scientific">Baudoinia panamericana (strain UAMH 10762)</name>
    <name type="common">Angels' share fungus</name>
    <name type="synonym">Baudoinia compniacensis (strain UAMH 10762)</name>
    <dbReference type="NCBI Taxonomy" id="717646"/>
    <lineage>
        <taxon>Eukaryota</taxon>
        <taxon>Fungi</taxon>
        <taxon>Dikarya</taxon>
        <taxon>Ascomycota</taxon>
        <taxon>Pezizomycotina</taxon>
        <taxon>Dothideomycetes</taxon>
        <taxon>Dothideomycetidae</taxon>
        <taxon>Mycosphaerellales</taxon>
        <taxon>Teratosphaeriaceae</taxon>
        <taxon>Baudoinia</taxon>
    </lineage>
</organism>
<evidence type="ECO:0000256" key="1">
    <source>
        <dbReference type="SAM" id="MobiDB-lite"/>
    </source>
</evidence>
<protein>
    <submittedName>
        <fullName evidence="2">Uncharacterized protein</fullName>
    </submittedName>
</protein>
<evidence type="ECO:0000313" key="2">
    <source>
        <dbReference type="EMBL" id="EMC91016.1"/>
    </source>
</evidence>
<keyword evidence="3" id="KW-1185">Reference proteome</keyword>
<dbReference type="EMBL" id="KB445565">
    <property type="protein sequence ID" value="EMC91016.1"/>
    <property type="molecule type" value="Genomic_DNA"/>
</dbReference>
<dbReference type="GeneID" id="19115635"/>
<evidence type="ECO:0000313" key="3">
    <source>
        <dbReference type="Proteomes" id="UP000011761"/>
    </source>
</evidence>
<feature type="region of interest" description="Disordered" evidence="1">
    <location>
        <begin position="82"/>
        <end position="120"/>
    </location>
</feature>
<dbReference type="Proteomes" id="UP000011761">
    <property type="component" value="Unassembled WGS sequence"/>
</dbReference>
<proteinExistence type="predicted"/>
<dbReference type="AlphaFoldDB" id="M2M3C3"/>
<dbReference type="RefSeq" id="XP_007681933.1">
    <property type="nucleotide sequence ID" value="XM_007683743.1"/>
</dbReference>
<feature type="compositionally biased region" description="Low complexity" evidence="1">
    <location>
        <begin position="98"/>
        <end position="109"/>
    </location>
</feature>
<dbReference type="KEGG" id="bcom:BAUCODRAFT_571387"/>
<feature type="region of interest" description="Disordered" evidence="1">
    <location>
        <begin position="1"/>
        <end position="20"/>
    </location>
</feature>
<sequence length="120" mass="13311">MHASGTWTLHRSNRVGDNEEARRHLGNDRVIARMLRAQRVYRWFPEMSESPPHITHILPSVCPSRTLAPGIVAAVNINSHPSTFTGNPNPSKHNSNARISSTRTVTSRSAFKASMAARSE</sequence>
<feature type="compositionally biased region" description="Polar residues" evidence="1">
    <location>
        <begin position="82"/>
        <end position="97"/>
    </location>
</feature>
<dbReference type="HOGENOM" id="CLU_2049258_0_0_1"/>
<reference evidence="2 3" key="1">
    <citation type="journal article" date="2012" name="PLoS Pathog.">
        <title>Diverse lifestyles and strategies of plant pathogenesis encoded in the genomes of eighteen Dothideomycetes fungi.</title>
        <authorList>
            <person name="Ohm R.A."/>
            <person name="Feau N."/>
            <person name="Henrissat B."/>
            <person name="Schoch C.L."/>
            <person name="Horwitz B.A."/>
            <person name="Barry K.W."/>
            <person name="Condon B.J."/>
            <person name="Copeland A.C."/>
            <person name="Dhillon B."/>
            <person name="Glaser F."/>
            <person name="Hesse C.N."/>
            <person name="Kosti I."/>
            <person name="LaButti K."/>
            <person name="Lindquist E.A."/>
            <person name="Lucas S."/>
            <person name="Salamov A.A."/>
            <person name="Bradshaw R.E."/>
            <person name="Ciuffetti L."/>
            <person name="Hamelin R.C."/>
            <person name="Kema G.H.J."/>
            <person name="Lawrence C."/>
            <person name="Scott J.A."/>
            <person name="Spatafora J.W."/>
            <person name="Turgeon B.G."/>
            <person name="de Wit P.J.G.M."/>
            <person name="Zhong S."/>
            <person name="Goodwin S.B."/>
            <person name="Grigoriev I.V."/>
        </authorList>
    </citation>
    <scope>NUCLEOTIDE SEQUENCE [LARGE SCALE GENOMIC DNA]</scope>
    <source>
        <strain evidence="2 3">UAMH 10762</strain>
    </source>
</reference>